<name>A0A0R2YAK9_9PSED</name>
<evidence type="ECO:0000259" key="2">
    <source>
        <dbReference type="Pfam" id="PF20178"/>
    </source>
</evidence>
<comment type="caution">
    <text evidence="3">The sequence shown here is derived from an EMBL/GenBank/DDBJ whole genome shotgun (WGS) entry which is preliminary data.</text>
</comment>
<protein>
    <recommendedName>
        <fullName evidence="2">Dermonecrotic toxin N-terminal domain-containing protein</fullName>
    </recommendedName>
</protein>
<gene>
    <name evidence="3" type="ORF">TU73_13985</name>
</gene>
<accession>A0A0R2YAK9</accession>
<dbReference type="PATRIC" id="fig|75588.4.peg.5214"/>
<evidence type="ECO:0000313" key="4">
    <source>
        <dbReference type="Proteomes" id="UP000051446"/>
    </source>
</evidence>
<dbReference type="RefSeq" id="WP_057012726.1">
    <property type="nucleotide sequence ID" value="NZ_JYLH01000007.1"/>
</dbReference>
<dbReference type="EMBL" id="JYLH01000007">
    <property type="protein sequence ID" value="KRP45503.1"/>
    <property type="molecule type" value="Genomic_DNA"/>
</dbReference>
<sequence>MSIAPINPPSVQIPSPPPADASAGNAQPDVTQQRPGWLNWLNKQIDAEPYKRPAFLNTLNEAAQNHAVLTPEGASRAYFHAPVKRNEALDDYARHYTPVKTPNEITSEQVKAHIEDTFGFIDVDPDKTFLVTIVFNHKSDKEHNKGVITQKISLTDAARLNIQGIELPFFSGPDSRSEYREGPPLIKIDPKSRHTGPPSPDGQYSVPENFTYNKWAHGIYLEPYPGAPDIYDHSNHHPIDPNQFKQMVWDNAYKKPYDNYLKNYWNANTRAQFTATSTVAYLTAAHIQHHDQSLTENDRKIAMGVAGLPPDKTYLSATPDDLKQPYKADPNLETKFLTFNGFESRMFYTRDKTTGRILLYVPGLLPPLQGFDSVEPMNRWLGEQLRDPEKREPFKLLFRPQDRPTAGPMAGPLGGWSVGVDKHIDRVADDLDRTMSEEVQARLGYWREGGLFDGKVFEGNPFEELQHRTEQAAKAATDQQFVLNSDQQKATAMSWLKLASYGLILLAPLGMAFPPVGAALTAVAVGLGAAELGIGIDDQINNRPGASERIVSGVTNTLKPLVSEGFGKAFTPVTNSIKNVVFKV</sequence>
<dbReference type="AlphaFoldDB" id="A0A0R2YAK9"/>
<proteinExistence type="predicted"/>
<dbReference type="Pfam" id="PF20178">
    <property type="entry name" value="ToxA_N"/>
    <property type="match status" value="1"/>
</dbReference>
<dbReference type="InterPro" id="IPR046673">
    <property type="entry name" value="ToxA_N"/>
</dbReference>
<evidence type="ECO:0000313" key="3">
    <source>
        <dbReference type="EMBL" id="KRP45503.1"/>
    </source>
</evidence>
<reference evidence="3 4" key="1">
    <citation type="submission" date="2015-02" db="EMBL/GenBank/DDBJ databases">
        <title>Pseudomonas helleri sp. nov. and Pseudomonas weihenstephanensis sp. nov., isolated from raw cows milk.</title>
        <authorList>
            <person name="von Neubeck M."/>
            <person name="Huptas C."/>
            <person name="Wenning M."/>
            <person name="Scherer S."/>
        </authorList>
    </citation>
    <scope>NUCLEOTIDE SEQUENCE [LARGE SCALE GENOMIC DNA]</scope>
    <source>
        <strain evidence="3 4">DSM 17149</strain>
    </source>
</reference>
<organism evidence="3 4">
    <name type="scientific">Pseudomonas libanensis</name>
    <dbReference type="NCBI Taxonomy" id="75588"/>
    <lineage>
        <taxon>Bacteria</taxon>
        <taxon>Pseudomonadati</taxon>
        <taxon>Pseudomonadota</taxon>
        <taxon>Gammaproteobacteria</taxon>
        <taxon>Pseudomonadales</taxon>
        <taxon>Pseudomonadaceae</taxon>
        <taxon>Pseudomonas</taxon>
    </lineage>
</organism>
<feature type="domain" description="Dermonecrotic toxin N-terminal" evidence="2">
    <location>
        <begin position="100"/>
        <end position="395"/>
    </location>
</feature>
<evidence type="ECO:0000256" key="1">
    <source>
        <dbReference type="SAM" id="MobiDB-lite"/>
    </source>
</evidence>
<feature type="region of interest" description="Disordered" evidence="1">
    <location>
        <begin position="1"/>
        <end position="32"/>
    </location>
</feature>
<dbReference type="Proteomes" id="UP000051446">
    <property type="component" value="Unassembled WGS sequence"/>
</dbReference>
<feature type="region of interest" description="Disordered" evidence="1">
    <location>
        <begin position="173"/>
        <end position="205"/>
    </location>
</feature>